<organism evidence="7 8">
    <name type="scientific">Sphingobacterium multivorum</name>
    <dbReference type="NCBI Taxonomy" id="28454"/>
    <lineage>
        <taxon>Bacteria</taxon>
        <taxon>Pseudomonadati</taxon>
        <taxon>Bacteroidota</taxon>
        <taxon>Sphingobacteriia</taxon>
        <taxon>Sphingobacteriales</taxon>
        <taxon>Sphingobacteriaceae</taxon>
        <taxon>Sphingobacterium</taxon>
    </lineage>
</organism>
<evidence type="ECO:0000259" key="6">
    <source>
        <dbReference type="Pfam" id="PF00291"/>
    </source>
</evidence>
<comment type="similarity">
    <text evidence="2">Belongs to the ACC deaminase/D-cysteine desulfhydrase family.</text>
</comment>
<dbReference type="EMBL" id="UAUU01000008">
    <property type="protein sequence ID" value="SPZ85268.1"/>
    <property type="molecule type" value="Genomic_DNA"/>
</dbReference>
<comment type="cofactor">
    <cofactor evidence="1">
        <name>pyridoxal 5'-phosphate</name>
        <dbReference type="ChEBI" id="CHEBI:597326"/>
    </cofactor>
</comment>
<dbReference type="GO" id="GO:0019148">
    <property type="term" value="F:D-cysteine desulfhydrase activity"/>
    <property type="evidence" value="ECO:0007669"/>
    <property type="project" value="UniProtKB-EC"/>
</dbReference>
<feature type="modified residue" description="N6-(pyridoxal phosphate)lysine" evidence="5">
    <location>
        <position position="54"/>
    </location>
</feature>
<keyword evidence="7" id="KW-0456">Lyase</keyword>
<dbReference type="PIRSF" id="PIRSF006278">
    <property type="entry name" value="ACCD_DCysDesulf"/>
    <property type="match status" value="1"/>
</dbReference>
<reference evidence="7 8" key="1">
    <citation type="submission" date="2018-06" db="EMBL/GenBank/DDBJ databases">
        <authorList>
            <consortium name="Pathogen Informatics"/>
            <person name="Doyle S."/>
        </authorList>
    </citation>
    <scope>NUCLEOTIDE SEQUENCE [LARGE SCALE GENOMIC DNA]</scope>
    <source>
        <strain evidence="7 8">NCTC11343</strain>
    </source>
</reference>
<evidence type="ECO:0000256" key="1">
    <source>
        <dbReference type="ARBA" id="ARBA00001933"/>
    </source>
</evidence>
<sequence length="315" mass="35603">MKQFSLNLFSFNVMLPFKIHSPETELCLPAWEKKHIKVTLKRDDLIHPFISGNKWRKLKYNLEEAVQLGKSHLVTFGGAWSNHLLATACAGATFKFKTTAFVRGEEGVNNPVLTMCRLFGMQLIYVDRESYRNKENLYERYFGQDPTTFYIHEGGYGMLGAKGCAEIVDELQHEYQHIFTACGTGTTLAGIGNAVEKRDLFTHVHGVPVLKNGGFIQTEVDQLYPNIPPPILHLDYHFGGYAKSNADLLVFVQHFIASTGIMIEPTYTGKLLYAVDDLIKKDYFTPADQVLVIHTGGLTGLLGMYERFNFLDLHQ</sequence>
<dbReference type="InterPro" id="IPR027278">
    <property type="entry name" value="ACCD_DCysDesulf"/>
</dbReference>
<dbReference type="PANTHER" id="PTHR43780:SF2">
    <property type="entry name" value="1-AMINOCYCLOPROPANE-1-CARBOXYLATE DEAMINASE-RELATED"/>
    <property type="match status" value="1"/>
</dbReference>
<dbReference type="SUPFAM" id="SSF53686">
    <property type="entry name" value="Tryptophan synthase beta subunit-like PLP-dependent enzymes"/>
    <property type="match status" value="1"/>
</dbReference>
<dbReference type="Pfam" id="PF00291">
    <property type="entry name" value="PALP"/>
    <property type="match status" value="1"/>
</dbReference>
<protein>
    <submittedName>
        <fullName evidence="7">D-cysteine desulfhydrase</fullName>
        <ecNumber evidence="7">4.4.1.15</ecNumber>
    </submittedName>
</protein>
<name>A0A2X2ITG5_SPHMU</name>
<dbReference type="EC" id="4.4.1.15" evidence="7"/>
<feature type="active site" description="Nucleophile" evidence="4">
    <location>
        <position position="81"/>
    </location>
</feature>
<dbReference type="AlphaFoldDB" id="A0A2X2ITG5"/>
<accession>A0A2X2ITG5</accession>
<evidence type="ECO:0000256" key="5">
    <source>
        <dbReference type="PIRSR" id="PIRSR006278-2"/>
    </source>
</evidence>
<gene>
    <name evidence="7" type="primary">dcyD</name>
    <name evidence="7" type="ORF">NCTC11343_01828</name>
</gene>
<dbReference type="InterPro" id="IPR036052">
    <property type="entry name" value="TrpB-like_PALP_sf"/>
</dbReference>
<feature type="domain" description="Tryptophan synthase beta chain-like PALP" evidence="6">
    <location>
        <begin position="35"/>
        <end position="296"/>
    </location>
</feature>
<dbReference type="PANTHER" id="PTHR43780">
    <property type="entry name" value="1-AMINOCYCLOPROPANE-1-CARBOXYLATE DEAMINASE-RELATED"/>
    <property type="match status" value="1"/>
</dbReference>
<dbReference type="RefSeq" id="WP_239468705.1">
    <property type="nucleotide sequence ID" value="NZ_CP069793.1"/>
</dbReference>
<proteinExistence type="inferred from homology"/>
<evidence type="ECO:0000256" key="2">
    <source>
        <dbReference type="ARBA" id="ARBA00008639"/>
    </source>
</evidence>
<evidence type="ECO:0000313" key="7">
    <source>
        <dbReference type="EMBL" id="SPZ85268.1"/>
    </source>
</evidence>
<dbReference type="Proteomes" id="UP000251241">
    <property type="component" value="Unassembled WGS sequence"/>
</dbReference>
<dbReference type="GeneID" id="97181350"/>
<evidence type="ECO:0000313" key="8">
    <source>
        <dbReference type="Proteomes" id="UP000251241"/>
    </source>
</evidence>
<keyword evidence="3 5" id="KW-0663">Pyridoxal phosphate</keyword>
<evidence type="ECO:0000256" key="4">
    <source>
        <dbReference type="PIRSR" id="PIRSR006278-1"/>
    </source>
</evidence>
<dbReference type="InterPro" id="IPR001926">
    <property type="entry name" value="TrpB-like_PALP"/>
</dbReference>
<evidence type="ECO:0000256" key="3">
    <source>
        <dbReference type="ARBA" id="ARBA00022898"/>
    </source>
</evidence>
<dbReference type="Gene3D" id="3.40.50.1100">
    <property type="match status" value="2"/>
</dbReference>